<dbReference type="Proteomes" id="UP000185783">
    <property type="component" value="Unassembled WGS sequence"/>
</dbReference>
<dbReference type="EMBL" id="LVVZ01000014">
    <property type="protein sequence ID" value="OKL44719.1"/>
    <property type="molecule type" value="Genomic_DNA"/>
</dbReference>
<gene>
    <name evidence="3" type="ORF">A3843_09540</name>
</gene>
<dbReference type="GO" id="GO:0016020">
    <property type="term" value="C:membrane"/>
    <property type="evidence" value="ECO:0007669"/>
    <property type="project" value="TreeGrafter"/>
</dbReference>
<organism evidence="3 4">
    <name type="scientific">Pseudovibrio exalbescens</name>
    <dbReference type="NCBI Taxonomy" id="197461"/>
    <lineage>
        <taxon>Bacteria</taxon>
        <taxon>Pseudomonadati</taxon>
        <taxon>Pseudomonadota</taxon>
        <taxon>Alphaproteobacteria</taxon>
        <taxon>Hyphomicrobiales</taxon>
        <taxon>Stappiaceae</taxon>
        <taxon>Pseudovibrio</taxon>
    </lineage>
</organism>
<dbReference type="InterPro" id="IPR029058">
    <property type="entry name" value="AB_hydrolase_fold"/>
</dbReference>
<dbReference type="SUPFAM" id="SSF53474">
    <property type="entry name" value="alpha/beta-Hydrolases"/>
    <property type="match status" value="1"/>
</dbReference>
<dbReference type="Pfam" id="PF12146">
    <property type="entry name" value="Hydrolase_4"/>
    <property type="match status" value="1"/>
</dbReference>
<reference evidence="3 4" key="1">
    <citation type="submission" date="2016-03" db="EMBL/GenBank/DDBJ databases">
        <title>Genome sequence of Nesiotobacter sp. nov., a moderately halophilic alphaproteobacterium isolated from the Yellow Sea, China.</title>
        <authorList>
            <person name="Zhang G."/>
            <person name="Zhang R."/>
        </authorList>
    </citation>
    <scope>NUCLEOTIDE SEQUENCE [LARGE SCALE GENOMIC DNA]</scope>
    <source>
        <strain evidence="3 4">WB1-6</strain>
    </source>
</reference>
<dbReference type="Gene3D" id="3.40.50.1820">
    <property type="entry name" value="alpha/beta hydrolase"/>
    <property type="match status" value="1"/>
</dbReference>
<dbReference type="InterPro" id="IPR050266">
    <property type="entry name" value="AB_hydrolase_sf"/>
</dbReference>
<name>A0A1U7JJ23_9HYPH</name>
<comment type="caution">
    <text evidence="3">The sequence shown here is derived from an EMBL/GenBank/DDBJ whole genome shotgun (WGS) entry which is preliminary data.</text>
</comment>
<keyword evidence="4" id="KW-1185">Reference proteome</keyword>
<keyword evidence="1" id="KW-0378">Hydrolase</keyword>
<accession>A0A1U7JJ23</accession>
<dbReference type="PANTHER" id="PTHR43798">
    <property type="entry name" value="MONOACYLGLYCEROL LIPASE"/>
    <property type="match status" value="1"/>
</dbReference>
<feature type="domain" description="Serine aminopeptidase S33" evidence="2">
    <location>
        <begin position="75"/>
        <end position="279"/>
    </location>
</feature>
<proteinExistence type="predicted"/>
<sequence length="323" mass="34876">MLLVFVTSIIAVVAIYFLGPRASDRASVSFNPSGIGEDLDTYLAQKESRVPDIREGLQKEIVWADPQTKEKTAYSIVYIHGFSASKEEIRPIPDRVADRLQANLYYTRLQGHGRTGDAMAEGTLSGWLNDVAEALTIGRRIGDKTIVIATSTGATLAAWGSLSHSDMMAGTHAMVLFSPNFGPNAVGSFLLAAPFAEHFVPWLLGPTYGTNAGASAKEDHAWTLSYASKALIPMAAAVDAVNRLDPSTNTIPTLFIYAMEDKTVDAAKTETVYEAWAEPKSRILIEASGDPNFHVNAGDIISPENNDSVTNDILEWLKSLGLS</sequence>
<dbReference type="AlphaFoldDB" id="A0A1U7JJ23"/>
<evidence type="ECO:0000313" key="4">
    <source>
        <dbReference type="Proteomes" id="UP000185783"/>
    </source>
</evidence>
<dbReference type="PANTHER" id="PTHR43798:SF31">
    <property type="entry name" value="AB HYDROLASE SUPERFAMILY PROTEIN YCLE"/>
    <property type="match status" value="1"/>
</dbReference>
<dbReference type="InterPro" id="IPR022742">
    <property type="entry name" value="Hydrolase_4"/>
</dbReference>
<evidence type="ECO:0000256" key="1">
    <source>
        <dbReference type="ARBA" id="ARBA00022801"/>
    </source>
</evidence>
<evidence type="ECO:0000259" key="2">
    <source>
        <dbReference type="Pfam" id="PF12146"/>
    </source>
</evidence>
<dbReference type="GO" id="GO:0016787">
    <property type="term" value="F:hydrolase activity"/>
    <property type="evidence" value="ECO:0007669"/>
    <property type="project" value="UniProtKB-KW"/>
</dbReference>
<dbReference type="STRING" id="197461.A3843_09540"/>
<protein>
    <recommendedName>
        <fullName evidence="2">Serine aminopeptidase S33 domain-containing protein</fullName>
    </recommendedName>
</protein>
<evidence type="ECO:0000313" key="3">
    <source>
        <dbReference type="EMBL" id="OKL44719.1"/>
    </source>
</evidence>